<dbReference type="EMBL" id="KC993178">
    <property type="protein sequence ID" value="AGS44130.1"/>
    <property type="molecule type" value="Genomic_DNA"/>
</dbReference>
<evidence type="ECO:0000256" key="1">
    <source>
        <dbReference type="ARBA" id="ARBA00004173"/>
    </source>
</evidence>
<accession>S5TMT6</accession>
<organism evidence="8">
    <name type="scientific">Diddensiella santjacobensis</name>
    <dbReference type="NCBI Taxonomy" id="2704139"/>
    <lineage>
        <taxon>Eukaryota</taxon>
        <taxon>Fungi</taxon>
        <taxon>Dikarya</taxon>
        <taxon>Ascomycota</taxon>
        <taxon>Saccharomycotina</taxon>
        <taxon>Dipodascomycetes</taxon>
        <taxon>Dipodascales</taxon>
        <taxon>Trichomonascaceae</taxon>
        <taxon>Diddensiella</taxon>
    </lineage>
</organism>
<comment type="subcellular location">
    <subcellularLocation>
        <location evidence="1">Mitochondrion</location>
    </subcellularLocation>
</comment>
<dbReference type="GO" id="GO:0005840">
    <property type="term" value="C:ribosome"/>
    <property type="evidence" value="ECO:0007669"/>
    <property type="project" value="UniProtKB-KW"/>
</dbReference>
<dbReference type="Pfam" id="PF05316">
    <property type="entry name" value="VAR1"/>
    <property type="match status" value="1"/>
</dbReference>
<proteinExistence type="inferred from homology"/>
<keyword evidence="5" id="KW-0687">Ribonucleoprotein</keyword>
<evidence type="ECO:0000256" key="2">
    <source>
        <dbReference type="ARBA" id="ARBA00010761"/>
    </source>
</evidence>
<evidence type="ECO:0000256" key="5">
    <source>
        <dbReference type="ARBA" id="ARBA00023274"/>
    </source>
</evidence>
<keyword evidence="4 8" id="KW-0496">Mitochondrion</keyword>
<dbReference type="RefSeq" id="YP_008474881.1">
    <property type="nucleotide sequence ID" value="NC_022155.1"/>
</dbReference>
<dbReference type="GeneID" id="16694449"/>
<sequence length="334" mass="38465">MRYIENIILLLKIVRKNNIIGKNVIKNIATLLSTKNTNSKEVLGKSPYIPMISHSNIVYPTNIKNTIGIWEKDNICTKILSIVHSVNIGDKDIILYTSNPIYYHTLSTVHIVYFVYRGSSTIHSQSILVRIVNMLYTGSNVTTSKNSIQKLLGDIYGKEIFIEPIYLQYNYLDSSILSQVLSNNILYHKRNNLLTRGVYNNILYNSIPLTNYSIVNIQRKNIHSIQKSLYSYDILLTKMLHSNTTKYIVTHNSIRALLHNSYIIGYQWSYSGKRELSESNSRSYYTYYNTGILHSSIHSKNYILHSHKDTISHSKIATTNKNGMYSIRTILSHI</sequence>
<dbReference type="GO" id="GO:1990904">
    <property type="term" value="C:ribonucleoprotein complex"/>
    <property type="evidence" value="ECO:0007669"/>
    <property type="project" value="UniProtKB-KW"/>
</dbReference>
<dbReference type="GO" id="GO:0006412">
    <property type="term" value="P:translation"/>
    <property type="evidence" value="ECO:0007669"/>
    <property type="project" value="InterPro"/>
</dbReference>
<dbReference type="GO" id="GO:0005739">
    <property type="term" value="C:mitochondrion"/>
    <property type="evidence" value="ECO:0007669"/>
    <property type="project" value="UniProtKB-SubCell"/>
</dbReference>
<comment type="similarity">
    <text evidence="2">Belongs to the universal ribosomal protein uS3 family.</text>
</comment>
<dbReference type="InterPro" id="IPR007980">
    <property type="entry name" value="Ribosomal_uS3m_fun"/>
</dbReference>
<evidence type="ECO:0000256" key="7">
    <source>
        <dbReference type="ARBA" id="ARBA00035430"/>
    </source>
</evidence>
<gene>
    <name evidence="8" type="primary">rps3</name>
</gene>
<evidence type="ECO:0000256" key="4">
    <source>
        <dbReference type="ARBA" id="ARBA00023128"/>
    </source>
</evidence>
<evidence type="ECO:0000256" key="3">
    <source>
        <dbReference type="ARBA" id="ARBA00022980"/>
    </source>
</evidence>
<dbReference type="GO" id="GO:0003735">
    <property type="term" value="F:structural constituent of ribosome"/>
    <property type="evidence" value="ECO:0007669"/>
    <property type="project" value="InterPro"/>
</dbReference>
<reference evidence="8" key="1">
    <citation type="submission" date="2013-04" db="EMBL/GenBank/DDBJ databases">
        <authorList>
            <person name="Zemanova J."/>
            <person name="Hegedusova E."/>
            <person name="Brejova B."/>
            <person name="Nosek J."/>
        </authorList>
    </citation>
    <scope>NUCLEOTIDE SEQUENCE</scope>
    <source>
        <strain evidence="8">CBS 8183</strain>
    </source>
</reference>
<name>S5TMT6_9ASCO</name>
<geneLocation type="mitochondrion" evidence="8"/>
<keyword evidence="3 8" id="KW-0689">Ribosomal protein</keyword>
<evidence type="ECO:0000313" key="8">
    <source>
        <dbReference type="EMBL" id="AGS44130.1"/>
    </source>
</evidence>
<protein>
    <recommendedName>
        <fullName evidence="6">Small ribosomal subunit protein uS3m</fullName>
    </recommendedName>
    <alternativeName>
        <fullName evidence="7">Ribosomal protein VAR1, mitochondrial</fullName>
    </alternativeName>
</protein>
<dbReference type="AlphaFoldDB" id="S5TMT6"/>
<evidence type="ECO:0000256" key="6">
    <source>
        <dbReference type="ARBA" id="ARBA00035157"/>
    </source>
</evidence>